<dbReference type="RefSeq" id="WP_201943326.1">
    <property type="nucleotide sequence ID" value="NZ_JAERRJ010000001.1"/>
</dbReference>
<dbReference type="EMBL" id="JAERRJ010000001">
    <property type="protein sequence ID" value="MBL1073408.1"/>
    <property type="molecule type" value="Genomic_DNA"/>
</dbReference>
<evidence type="ECO:0000313" key="2">
    <source>
        <dbReference type="Proteomes" id="UP000602198"/>
    </source>
</evidence>
<reference evidence="1 2" key="1">
    <citation type="submission" date="2021-01" db="EMBL/GenBank/DDBJ databases">
        <title>WGS of actinomycetes isolated from Thailand.</title>
        <authorList>
            <person name="Thawai C."/>
        </authorList>
    </citation>
    <scope>NUCLEOTIDE SEQUENCE [LARGE SCALE GENOMIC DNA]</scope>
    <source>
        <strain evidence="1 2">LPG 2</strain>
    </source>
</reference>
<dbReference type="Proteomes" id="UP000602198">
    <property type="component" value="Unassembled WGS sequence"/>
</dbReference>
<accession>A0ABS1LYC4</accession>
<gene>
    <name evidence="1" type="ORF">JK358_03255</name>
</gene>
<protein>
    <submittedName>
        <fullName evidence="1">Uncharacterized protein</fullName>
    </submittedName>
</protein>
<keyword evidence="2" id="KW-1185">Reference proteome</keyword>
<organism evidence="1 2">
    <name type="scientific">Nocardia acididurans</name>
    <dbReference type="NCBI Taxonomy" id="2802282"/>
    <lineage>
        <taxon>Bacteria</taxon>
        <taxon>Bacillati</taxon>
        <taxon>Actinomycetota</taxon>
        <taxon>Actinomycetes</taxon>
        <taxon>Mycobacteriales</taxon>
        <taxon>Nocardiaceae</taxon>
        <taxon>Nocardia</taxon>
    </lineage>
</organism>
<proteinExistence type="predicted"/>
<sequence>MNDSTYRHDNNQTHYWVSTRTLLSTALGRVFAPVDLSPQAGIDGTLMSVWCNRLNR</sequence>
<name>A0ABS1LYC4_9NOCA</name>
<evidence type="ECO:0000313" key="1">
    <source>
        <dbReference type="EMBL" id="MBL1073408.1"/>
    </source>
</evidence>
<comment type="caution">
    <text evidence="1">The sequence shown here is derived from an EMBL/GenBank/DDBJ whole genome shotgun (WGS) entry which is preliminary data.</text>
</comment>